<feature type="compositionally biased region" description="Basic and acidic residues" evidence="1">
    <location>
        <begin position="53"/>
        <end position="62"/>
    </location>
</feature>
<accession>A0A2G9UDL9</accession>
<dbReference type="Pfam" id="PF00092">
    <property type="entry name" value="VWA"/>
    <property type="match status" value="1"/>
</dbReference>
<dbReference type="SUPFAM" id="SSF53300">
    <property type="entry name" value="vWA-like"/>
    <property type="match status" value="1"/>
</dbReference>
<dbReference type="PANTHER" id="PTHR22588:SF12">
    <property type="entry name" value="VWFA DOMAIN-CONTAINING PROTEIN"/>
    <property type="match status" value="1"/>
</dbReference>
<dbReference type="PROSITE" id="PS50234">
    <property type="entry name" value="VWFA"/>
    <property type="match status" value="1"/>
</dbReference>
<dbReference type="Proteomes" id="UP000230423">
    <property type="component" value="Unassembled WGS sequence"/>
</dbReference>
<feature type="domain" description="VWFA" evidence="2">
    <location>
        <begin position="123"/>
        <end position="272"/>
    </location>
</feature>
<feature type="compositionally biased region" description="Low complexity" evidence="1">
    <location>
        <begin position="83"/>
        <end position="107"/>
    </location>
</feature>
<evidence type="ECO:0000259" key="2">
    <source>
        <dbReference type="PROSITE" id="PS50234"/>
    </source>
</evidence>
<gene>
    <name evidence="3" type="ORF">TELCIR_09955</name>
</gene>
<dbReference type="SMART" id="SM00327">
    <property type="entry name" value="VWA"/>
    <property type="match status" value="1"/>
</dbReference>
<evidence type="ECO:0000313" key="3">
    <source>
        <dbReference type="EMBL" id="PIO68263.1"/>
    </source>
</evidence>
<evidence type="ECO:0000313" key="4">
    <source>
        <dbReference type="Proteomes" id="UP000230423"/>
    </source>
</evidence>
<dbReference type="OrthoDB" id="10256829at2759"/>
<dbReference type="InterPro" id="IPR036465">
    <property type="entry name" value="vWFA_dom_sf"/>
</dbReference>
<reference evidence="3 4" key="1">
    <citation type="submission" date="2015-09" db="EMBL/GenBank/DDBJ databases">
        <title>Draft genome of the parasitic nematode Teladorsagia circumcincta isolate WARC Sus (inbred).</title>
        <authorList>
            <person name="Mitreva M."/>
        </authorList>
    </citation>
    <scope>NUCLEOTIDE SEQUENCE [LARGE SCALE GENOMIC DNA]</scope>
    <source>
        <strain evidence="3 4">S</strain>
    </source>
</reference>
<feature type="region of interest" description="Disordered" evidence="1">
    <location>
        <begin position="53"/>
        <end position="107"/>
    </location>
</feature>
<name>A0A2G9UDL9_TELCI</name>
<dbReference type="Gene3D" id="3.40.50.410">
    <property type="entry name" value="von Willebrand factor, type A domain"/>
    <property type="match status" value="1"/>
</dbReference>
<evidence type="ECO:0000256" key="1">
    <source>
        <dbReference type="SAM" id="MobiDB-lite"/>
    </source>
</evidence>
<sequence>MGSRLKQFWDLRFAWPTVITYNGVKILNNTAAAPKPVTVPSPKFRAVYRRKDKENEVEKVATHDALPTPQPLVRASLAPSQPPATTRATTPRTHAQPAVATSRPVRVTTTTAVDRTPPGCIADVTFLMDFSDGTGDKSKEYLDIAAAAVGRLPISEHAVRVSLIRFSGPGRTETLFHFDKHVNKDDLIEELFRMEPTGGTTRTGEALQYAIREFGNRKHGARKNARKFIVLFTDGYAQDDPATAADAARGEGITVVAVAVKDRFKPNELELVEITRNREAWAVSLLSGYIYPLAKCPDSSRKKDVQKGREKRSDLVLSDGEEMGCALQ</sequence>
<proteinExistence type="predicted"/>
<dbReference type="InterPro" id="IPR002035">
    <property type="entry name" value="VWF_A"/>
</dbReference>
<organism evidence="3 4">
    <name type="scientific">Teladorsagia circumcincta</name>
    <name type="common">Brown stomach worm</name>
    <name type="synonym">Ostertagia circumcincta</name>
    <dbReference type="NCBI Taxonomy" id="45464"/>
    <lineage>
        <taxon>Eukaryota</taxon>
        <taxon>Metazoa</taxon>
        <taxon>Ecdysozoa</taxon>
        <taxon>Nematoda</taxon>
        <taxon>Chromadorea</taxon>
        <taxon>Rhabditida</taxon>
        <taxon>Rhabditina</taxon>
        <taxon>Rhabditomorpha</taxon>
        <taxon>Strongyloidea</taxon>
        <taxon>Trichostrongylidae</taxon>
        <taxon>Teladorsagia</taxon>
    </lineage>
</organism>
<dbReference type="InterPro" id="IPR052229">
    <property type="entry name" value="Collagen-VI/PIF"/>
</dbReference>
<protein>
    <submittedName>
        <fullName evidence="3">von Willebrand factor type A domain protein</fullName>
    </submittedName>
</protein>
<dbReference type="EMBL" id="KZ347179">
    <property type="protein sequence ID" value="PIO68263.1"/>
    <property type="molecule type" value="Genomic_DNA"/>
</dbReference>
<keyword evidence="4" id="KW-1185">Reference proteome</keyword>
<dbReference type="PANTHER" id="PTHR22588">
    <property type="entry name" value="VWFA DOMAIN-CONTAINING PROTEIN"/>
    <property type="match status" value="1"/>
</dbReference>
<dbReference type="AlphaFoldDB" id="A0A2G9UDL9"/>